<dbReference type="InterPro" id="IPR036915">
    <property type="entry name" value="Cyclin-like_sf"/>
</dbReference>
<organism evidence="2">
    <name type="scientific">Acromyrmex echinatior</name>
    <name type="common">Panamanian leafcutter ant</name>
    <name type="synonym">Acromyrmex octospinosus echinatior</name>
    <dbReference type="NCBI Taxonomy" id="103372"/>
    <lineage>
        <taxon>Eukaryota</taxon>
        <taxon>Metazoa</taxon>
        <taxon>Ecdysozoa</taxon>
        <taxon>Arthropoda</taxon>
        <taxon>Hexapoda</taxon>
        <taxon>Insecta</taxon>
        <taxon>Pterygota</taxon>
        <taxon>Neoptera</taxon>
        <taxon>Endopterygota</taxon>
        <taxon>Hymenoptera</taxon>
        <taxon>Apocrita</taxon>
        <taxon>Aculeata</taxon>
        <taxon>Formicoidea</taxon>
        <taxon>Formicidae</taxon>
        <taxon>Myrmicinae</taxon>
        <taxon>Acromyrmex</taxon>
    </lineage>
</organism>
<dbReference type="Proteomes" id="UP000007755">
    <property type="component" value="Unassembled WGS sequence"/>
</dbReference>
<gene>
    <name evidence="1" type="ORF">G5I_02003</name>
</gene>
<dbReference type="EMBL" id="GL888002">
    <property type="protein sequence ID" value="EGI69238.1"/>
    <property type="molecule type" value="Genomic_DNA"/>
</dbReference>
<dbReference type="OrthoDB" id="5590282at2759"/>
<dbReference type="SUPFAM" id="SSF47954">
    <property type="entry name" value="Cyclin-like"/>
    <property type="match status" value="1"/>
</dbReference>
<dbReference type="Gene3D" id="1.10.472.10">
    <property type="entry name" value="Cyclin-like"/>
    <property type="match status" value="1"/>
</dbReference>
<dbReference type="InParanoid" id="F4W956"/>
<evidence type="ECO:0000313" key="1">
    <source>
        <dbReference type="EMBL" id="EGI69238.1"/>
    </source>
</evidence>
<evidence type="ECO:0000313" key="2">
    <source>
        <dbReference type="Proteomes" id="UP000007755"/>
    </source>
</evidence>
<name>F4W956_ACREC</name>
<reference evidence="1" key="1">
    <citation type="submission" date="2011-02" db="EMBL/GenBank/DDBJ databases">
        <title>The genome of the leaf-cutting ant Acromyrmex echinatior suggests key adaptations to social evolution and fungus farming.</title>
        <authorList>
            <person name="Nygaard S."/>
            <person name="Zhang G."/>
        </authorList>
    </citation>
    <scope>NUCLEOTIDE SEQUENCE</scope>
</reference>
<dbReference type="AlphaFoldDB" id="F4W956"/>
<protein>
    <submittedName>
        <fullName evidence="1">Uncharacterized protein</fullName>
    </submittedName>
</protein>
<keyword evidence="2" id="KW-1185">Reference proteome</keyword>
<feature type="non-terminal residue" evidence="1">
    <location>
        <position position="1"/>
    </location>
</feature>
<proteinExistence type="predicted"/>
<accession>F4W956</accession>
<sequence>HCYYSSHVIYQTVKLFNVAIDRIHVGIDDIQLIALACLWIILKQDAPSDKIPSATVILELAKDLYNNQEKDLLKYEKKILYTVKFNTRFADPFSLLSYYILNVNQDSRCNIIKPNDIACVYFCGSYMVVYKHKYYIAIQFLIYKLYIKTDNLFLQIDSSMLDENLCETPVYIIAIAAIELSLRIVYLSDVNVNLEWYQVWRNKQSLIEWEERMLNSTKQIMIQRIVEYKDFGANVIYKKYMRSKHGKVTNFLHNKLKNIL</sequence>